<dbReference type="Pfam" id="PF14223">
    <property type="entry name" value="Retrotran_gag_2"/>
    <property type="match status" value="1"/>
</dbReference>
<accession>A0A8T3BER2</accession>
<gene>
    <name evidence="1" type="ORF">KFK09_014077</name>
</gene>
<dbReference type="OrthoDB" id="199922at2759"/>
<protein>
    <recommendedName>
        <fullName evidence="3">Retrovirus-related Pol polyprotein from transposon TNT 1-94</fullName>
    </recommendedName>
</protein>
<dbReference type="Proteomes" id="UP000829196">
    <property type="component" value="Unassembled WGS sequence"/>
</dbReference>
<evidence type="ECO:0008006" key="3">
    <source>
        <dbReference type="Google" id="ProtNLM"/>
    </source>
</evidence>
<dbReference type="PANTHER" id="PTHR47481:SF31">
    <property type="entry name" value="OS01G0873500 PROTEIN"/>
    <property type="match status" value="1"/>
</dbReference>
<sequence length="265" mass="29598">MVASSTMSPEETTDYVSSPTEVSIPAQLKFFMSNIKTLVTVQLTIDNHLIWKSQLLKLFIENNFEGYLKGTMVKPLKLLSSTDGSSTLNPLYTSWLLIDQHLASAIYSTISASLLPYILNLETTHDIWMTLERRLQSSNCSRILQLKNELHQLQLGDKTMFQYLSDIKDKVDAIAGAGAHIDSENIIHYTLNGLPNTYQSFKTSIQNQLLPITLDDFYVLLCSEELHITVDSSLESVTISTEDSNFALSATRGSFHGCSSFNPTS</sequence>
<evidence type="ECO:0000313" key="1">
    <source>
        <dbReference type="EMBL" id="KAI0507949.1"/>
    </source>
</evidence>
<reference evidence="1" key="1">
    <citation type="journal article" date="2022" name="Front. Genet.">
        <title>Chromosome-Scale Assembly of the Dendrobium nobile Genome Provides Insights Into the Molecular Mechanism of the Biosynthesis of the Medicinal Active Ingredient of Dendrobium.</title>
        <authorList>
            <person name="Xu Q."/>
            <person name="Niu S.-C."/>
            <person name="Li K.-L."/>
            <person name="Zheng P.-J."/>
            <person name="Zhang X.-J."/>
            <person name="Jia Y."/>
            <person name="Liu Y."/>
            <person name="Niu Y.-X."/>
            <person name="Yu L.-H."/>
            <person name="Chen D.-F."/>
            <person name="Zhang G.-Q."/>
        </authorList>
    </citation>
    <scope>NUCLEOTIDE SEQUENCE</scope>
    <source>
        <tissue evidence="1">Leaf</tissue>
    </source>
</reference>
<comment type="caution">
    <text evidence="1">The sequence shown here is derived from an EMBL/GenBank/DDBJ whole genome shotgun (WGS) entry which is preliminary data.</text>
</comment>
<evidence type="ECO:0000313" key="2">
    <source>
        <dbReference type="Proteomes" id="UP000829196"/>
    </source>
</evidence>
<dbReference type="AlphaFoldDB" id="A0A8T3BER2"/>
<proteinExistence type="predicted"/>
<organism evidence="1 2">
    <name type="scientific">Dendrobium nobile</name>
    <name type="common">Orchid</name>
    <dbReference type="NCBI Taxonomy" id="94219"/>
    <lineage>
        <taxon>Eukaryota</taxon>
        <taxon>Viridiplantae</taxon>
        <taxon>Streptophyta</taxon>
        <taxon>Embryophyta</taxon>
        <taxon>Tracheophyta</taxon>
        <taxon>Spermatophyta</taxon>
        <taxon>Magnoliopsida</taxon>
        <taxon>Liliopsida</taxon>
        <taxon>Asparagales</taxon>
        <taxon>Orchidaceae</taxon>
        <taxon>Epidendroideae</taxon>
        <taxon>Malaxideae</taxon>
        <taxon>Dendrobiinae</taxon>
        <taxon>Dendrobium</taxon>
    </lineage>
</organism>
<dbReference type="EMBL" id="JAGYWB010000010">
    <property type="protein sequence ID" value="KAI0507949.1"/>
    <property type="molecule type" value="Genomic_DNA"/>
</dbReference>
<name>A0A8T3BER2_DENNO</name>
<keyword evidence="2" id="KW-1185">Reference proteome</keyword>
<dbReference type="PANTHER" id="PTHR47481">
    <property type="match status" value="1"/>
</dbReference>